<dbReference type="EMBL" id="MGKJ01000020">
    <property type="protein sequence ID" value="OGN23289.1"/>
    <property type="molecule type" value="Genomic_DNA"/>
</dbReference>
<proteinExistence type="predicted"/>
<protein>
    <submittedName>
        <fullName evidence="2">Uncharacterized protein</fullName>
    </submittedName>
</protein>
<accession>A0A1F8GFP7</accession>
<evidence type="ECO:0000313" key="2">
    <source>
        <dbReference type="EMBL" id="OGN23289.1"/>
    </source>
</evidence>
<sequence length="293" mass="32348">MDLTKNTYFKRSILSVFTLGFMFSGVPVFAQTLDIGGSPEVLVCDVLGSIGLGCGASRPVDRSGADVERPSSEINDASDSVGNSNSSSAENNAGSGILQASIANIAVKRTASEDEVILIKASSNSDIRETIGLNTGEAIFEIIKGQKHFIPTVDIFFDYGFDLSAVQNVTRNELNRFPRTKLVSVKGDKNKIYYITEGGMVRLIPNDDVFKSYGNRKEDVVVISKKEFNFYPRNQYVYLENPLTYDIFQISDSGIKRYVVPQVVRQLRITADQIAPINKAQFDAYEYGSPIIF</sequence>
<evidence type="ECO:0000256" key="1">
    <source>
        <dbReference type="SAM" id="MobiDB-lite"/>
    </source>
</evidence>
<feature type="compositionally biased region" description="Low complexity" evidence="1">
    <location>
        <begin position="75"/>
        <end position="92"/>
    </location>
</feature>
<name>A0A1F8GFP7_9BACT</name>
<dbReference type="Proteomes" id="UP000178911">
    <property type="component" value="Unassembled WGS sequence"/>
</dbReference>
<gene>
    <name evidence="2" type="ORF">A3A13_04165</name>
</gene>
<comment type="caution">
    <text evidence="2">The sequence shown here is derived from an EMBL/GenBank/DDBJ whole genome shotgun (WGS) entry which is preliminary data.</text>
</comment>
<organism evidence="2 3">
    <name type="scientific">Candidatus Yanofskybacteria bacterium RIFCSPLOWO2_01_FULL_43_22</name>
    <dbReference type="NCBI Taxonomy" id="1802695"/>
    <lineage>
        <taxon>Bacteria</taxon>
        <taxon>Candidatus Yanofskyibacteriota</taxon>
    </lineage>
</organism>
<dbReference type="STRING" id="1802695.A3A13_04165"/>
<feature type="compositionally biased region" description="Basic and acidic residues" evidence="1">
    <location>
        <begin position="59"/>
        <end position="71"/>
    </location>
</feature>
<dbReference type="AlphaFoldDB" id="A0A1F8GFP7"/>
<evidence type="ECO:0000313" key="3">
    <source>
        <dbReference type="Proteomes" id="UP000178911"/>
    </source>
</evidence>
<reference evidence="2 3" key="1">
    <citation type="journal article" date="2016" name="Nat. Commun.">
        <title>Thousands of microbial genomes shed light on interconnected biogeochemical processes in an aquifer system.</title>
        <authorList>
            <person name="Anantharaman K."/>
            <person name="Brown C.T."/>
            <person name="Hug L.A."/>
            <person name="Sharon I."/>
            <person name="Castelle C.J."/>
            <person name="Probst A.J."/>
            <person name="Thomas B.C."/>
            <person name="Singh A."/>
            <person name="Wilkins M.J."/>
            <person name="Karaoz U."/>
            <person name="Brodie E.L."/>
            <person name="Williams K.H."/>
            <person name="Hubbard S.S."/>
            <person name="Banfield J.F."/>
        </authorList>
    </citation>
    <scope>NUCLEOTIDE SEQUENCE [LARGE SCALE GENOMIC DNA]</scope>
</reference>
<feature type="region of interest" description="Disordered" evidence="1">
    <location>
        <begin position="58"/>
        <end position="92"/>
    </location>
</feature>